<protein>
    <submittedName>
        <fullName evidence="1">TonB-dependent receptor plug</fullName>
    </submittedName>
</protein>
<dbReference type="Proteomes" id="UP000095766">
    <property type="component" value="Unassembled WGS sequence"/>
</dbReference>
<proteinExistence type="predicted"/>
<name>A0A174ICM4_BACUN</name>
<evidence type="ECO:0000313" key="1">
    <source>
        <dbReference type="EMBL" id="CUO82860.1"/>
    </source>
</evidence>
<dbReference type="EMBL" id="CZAO01000001">
    <property type="protein sequence ID" value="CUO82860.1"/>
    <property type="molecule type" value="Genomic_DNA"/>
</dbReference>
<keyword evidence="1" id="KW-0675">Receptor</keyword>
<dbReference type="AlphaFoldDB" id="A0A174ICM4"/>
<gene>
    <name evidence="1" type="ORF">ERS852510_00214</name>
</gene>
<accession>A0A174ICM4</accession>
<sequence>MLPGLMNDEVKPYNSLDLGVTFLASKKVIIHASTSNILCRKNEFGKVDNKAVLASSDHFFYVGVYVTLGKKAAYDVSNF</sequence>
<evidence type="ECO:0000313" key="2">
    <source>
        <dbReference type="Proteomes" id="UP000095766"/>
    </source>
</evidence>
<organism evidence="1 2">
    <name type="scientific">Bacteroides uniformis</name>
    <dbReference type="NCBI Taxonomy" id="820"/>
    <lineage>
        <taxon>Bacteria</taxon>
        <taxon>Pseudomonadati</taxon>
        <taxon>Bacteroidota</taxon>
        <taxon>Bacteroidia</taxon>
        <taxon>Bacteroidales</taxon>
        <taxon>Bacteroidaceae</taxon>
        <taxon>Bacteroides</taxon>
    </lineage>
</organism>
<reference evidence="1 2" key="1">
    <citation type="submission" date="2015-09" db="EMBL/GenBank/DDBJ databases">
        <authorList>
            <consortium name="Pathogen Informatics"/>
        </authorList>
    </citation>
    <scope>NUCLEOTIDE SEQUENCE [LARGE SCALE GENOMIC DNA]</scope>
    <source>
        <strain evidence="1 2">2789STDY5834898</strain>
    </source>
</reference>